<evidence type="ECO:0000313" key="2">
    <source>
        <dbReference type="Proteomes" id="UP000024842"/>
    </source>
</evidence>
<comment type="caution">
    <text evidence="1">The sequence shown here is derived from an EMBL/GenBank/DDBJ whole genome shotgun (WGS) entry which is preliminary data.</text>
</comment>
<dbReference type="OrthoDB" id="9962362at2"/>
<evidence type="ECO:0000313" key="1">
    <source>
        <dbReference type="EMBL" id="GAJ46290.1"/>
    </source>
</evidence>
<dbReference type="EMBL" id="BAUP01000081">
    <property type="protein sequence ID" value="GAJ46290.1"/>
    <property type="molecule type" value="Genomic_DNA"/>
</dbReference>
<accession>A0A023DZ39</accession>
<gene>
    <name evidence="1" type="ORF">HE1_00618</name>
</gene>
<keyword evidence="2" id="KW-1185">Reference proteome</keyword>
<sequence>MSLILRFSLIFGLIFSFNAKGADLITKLIIGYEEVRTSKALLDAHGPGSFSVVSQTFGQSRNTAGEFGFGSTVLTLRCPACAVMVVPVREKGPIKVRIANEVLFTKSVL</sequence>
<proteinExistence type="predicted"/>
<organism evidence="1 2">
    <name type="scientific">Holospora elegans E1</name>
    <dbReference type="NCBI Taxonomy" id="1427503"/>
    <lineage>
        <taxon>Bacteria</taxon>
        <taxon>Pseudomonadati</taxon>
        <taxon>Pseudomonadota</taxon>
        <taxon>Alphaproteobacteria</taxon>
        <taxon>Holosporales</taxon>
        <taxon>Holosporaceae</taxon>
        <taxon>Holospora</taxon>
    </lineage>
</organism>
<dbReference type="RefSeq" id="WP_006293571.1">
    <property type="nucleotide sequence ID" value="NZ_BAUP01000081.1"/>
</dbReference>
<name>A0A023DZ39_9PROT</name>
<dbReference type="Proteomes" id="UP000024842">
    <property type="component" value="Unassembled WGS sequence"/>
</dbReference>
<protein>
    <submittedName>
        <fullName evidence="1">Uncharacterized protein</fullName>
    </submittedName>
</protein>
<reference evidence="1 2" key="1">
    <citation type="journal article" date="2014" name="FEMS Microbiol. Lett.">
        <title>Draft genome sequences of three Holospora species (Holospora obtusa, Holospora undulata, and Holospora elegans), endonuclear symbiotic bacteria of the ciliate Paramecium caudatum.</title>
        <authorList>
            <person name="Dohra H."/>
            <person name="Tanaka K."/>
            <person name="Suzuki T."/>
            <person name="Fujishima M."/>
            <person name="Suzuki H."/>
        </authorList>
    </citation>
    <scope>NUCLEOTIDE SEQUENCE [LARGE SCALE GENOMIC DNA]</scope>
    <source>
        <strain evidence="1 2">E1</strain>
    </source>
</reference>
<dbReference type="AlphaFoldDB" id="A0A023DZ39"/>